<reference evidence="12" key="1">
    <citation type="journal article" date="2022" name="Front. Microbiol.">
        <title>Genome-based taxonomic rearrangement of Oceanobacter-related bacteria including the description of Thalassolituus hydrocarbonoclasticus sp. nov. and Thalassolituus pacificus sp. nov. and emended description of the genus Thalassolituus.</title>
        <authorList>
            <person name="Dong C."/>
            <person name="Wei L."/>
            <person name="Wang J."/>
            <person name="Lai Q."/>
            <person name="Huang Z."/>
            <person name="Shao Z."/>
        </authorList>
    </citation>
    <scope>NUCLEOTIDE SEQUENCE</scope>
    <source>
        <strain evidence="12">59MF3M-4</strain>
    </source>
</reference>
<accession>A0A9X2WDZ5</accession>
<feature type="domain" description="Glutamine amidotransferase type-2" evidence="11">
    <location>
        <begin position="2"/>
        <end position="214"/>
    </location>
</feature>
<dbReference type="InterPro" id="IPR033738">
    <property type="entry name" value="AsnB_N"/>
</dbReference>
<feature type="active site" description="For GATase activity" evidence="8">
    <location>
        <position position="2"/>
    </location>
</feature>
<evidence type="ECO:0000256" key="4">
    <source>
        <dbReference type="ARBA" id="ARBA00022741"/>
    </source>
</evidence>
<organism evidence="12 13">
    <name type="scientific">Thalassolituus pacificus</name>
    <dbReference type="NCBI Taxonomy" id="2975440"/>
    <lineage>
        <taxon>Bacteria</taxon>
        <taxon>Pseudomonadati</taxon>
        <taxon>Pseudomonadota</taxon>
        <taxon>Gammaproteobacteria</taxon>
        <taxon>Oceanospirillales</taxon>
        <taxon>Oceanospirillaceae</taxon>
        <taxon>Thalassolituus</taxon>
    </lineage>
</organism>
<dbReference type="InterPro" id="IPR029055">
    <property type="entry name" value="Ntn_hydrolases_N"/>
</dbReference>
<dbReference type="AlphaFoldDB" id="A0A9X2WDZ5"/>
<dbReference type="PANTHER" id="PTHR43284">
    <property type="entry name" value="ASPARAGINE SYNTHETASE (GLUTAMINE-HYDROLYZING)"/>
    <property type="match status" value="1"/>
</dbReference>
<dbReference type="EC" id="6.3.5.4" evidence="3"/>
<sequence>MCGIVGFIDFSNKSSLNLLKGMTDSLVHRGPDDSGYCFKVMPYGQVGLGHRRLSILDLSSHGHQPMSLDHITIVYNGEVYNFKEIRCRLEELGYLFSSDSDTEVILKAYHNWGLDAIKYFNGMYAMAIFDEVDCSLILIRDRLGVKPLYWYYENGLFIFGSELRSFHLHPGFTKKICTSGVSLYFEHGYIPQPNTIFENTRKLKAGQILKLDLNSSDINISEYWSVRDHFEKPKFEISEQEAVDETEKLIKSSCQYRMISDVPVGIFLSGGYDSTAVTALIQSGRTEKVKTFSIGFENKKYNEADFAKTVASHLGTDHFEYYCTKNDILRLVPTLVEVWDEPISDNSTIPTLLVSQLAKSSVSVALSADGGDEVFSGYERYTQSLQYYNNINRVMPSRFLSKALQCVRPEKIGIDNVLQNFSGRYHYLMSILSSRSPQEIMRETGRLFKKGEIQQLLNKKTFGLNSDELHLNFDSLSPLEEMQIFDFNSYLPDDILAKVDRATMSVGLEGREPLLDYHLVEFGARLPLHLKVRNGQKKYVLKQVVHRYVPQQIMDRPKKGFSVPIYDWLNNELRDYLEVYLDRATLEQQGILNSEYVHWLKERFIAGHSYYAPKLWGIIVFQMWYRRWMS</sequence>
<evidence type="ECO:0000256" key="7">
    <source>
        <dbReference type="ARBA" id="ARBA00048741"/>
    </source>
</evidence>
<feature type="binding site" evidence="9">
    <location>
        <position position="294"/>
    </location>
    <ligand>
        <name>ATP</name>
        <dbReference type="ChEBI" id="CHEBI:30616"/>
    </ligand>
</feature>
<reference evidence="12" key="2">
    <citation type="submission" date="2022-08" db="EMBL/GenBank/DDBJ databases">
        <authorList>
            <person name="Dong C."/>
        </authorList>
    </citation>
    <scope>NUCLEOTIDE SEQUENCE</scope>
    <source>
        <strain evidence="12">59MF3M-4</strain>
    </source>
</reference>
<keyword evidence="6 8" id="KW-0315">Glutamine amidotransferase</keyword>
<keyword evidence="5 9" id="KW-0067">ATP-binding</keyword>
<comment type="pathway">
    <text evidence="1">Amino-acid biosynthesis; L-asparagine biosynthesis; L-asparagine from L-aspartate (L-Gln route): step 1/1.</text>
</comment>
<dbReference type="InterPro" id="IPR006426">
    <property type="entry name" value="Asn_synth_AEB"/>
</dbReference>
<name>A0A9X2WDZ5_9GAMM</name>
<evidence type="ECO:0000256" key="9">
    <source>
        <dbReference type="PIRSR" id="PIRSR001589-2"/>
    </source>
</evidence>
<dbReference type="SUPFAM" id="SSF52402">
    <property type="entry name" value="Adenine nucleotide alpha hydrolases-like"/>
    <property type="match status" value="1"/>
</dbReference>
<dbReference type="Pfam" id="PF13537">
    <property type="entry name" value="GATase_7"/>
    <property type="match status" value="1"/>
</dbReference>
<evidence type="ECO:0000256" key="1">
    <source>
        <dbReference type="ARBA" id="ARBA00005187"/>
    </source>
</evidence>
<evidence type="ECO:0000313" key="13">
    <source>
        <dbReference type="Proteomes" id="UP001147830"/>
    </source>
</evidence>
<gene>
    <name evidence="12" type="primary">asnB</name>
    <name evidence="12" type="ORF">NYR02_06020</name>
</gene>
<dbReference type="RefSeq" id="WP_260975476.1">
    <property type="nucleotide sequence ID" value="NZ_JAOANI010000014.1"/>
</dbReference>
<dbReference type="GO" id="GO:0004066">
    <property type="term" value="F:asparagine synthase (glutamine-hydrolyzing) activity"/>
    <property type="evidence" value="ECO:0007669"/>
    <property type="project" value="UniProtKB-EC"/>
</dbReference>
<dbReference type="Gene3D" id="3.40.50.620">
    <property type="entry name" value="HUPs"/>
    <property type="match status" value="1"/>
</dbReference>
<dbReference type="InterPro" id="IPR001962">
    <property type="entry name" value="Asn_synthase"/>
</dbReference>
<protein>
    <recommendedName>
        <fullName evidence="3">asparagine synthase (glutamine-hydrolyzing)</fullName>
        <ecNumber evidence="3">6.3.5.4</ecNumber>
    </recommendedName>
</protein>
<feature type="binding site" evidence="9">
    <location>
        <position position="101"/>
    </location>
    <ligand>
        <name>L-glutamine</name>
        <dbReference type="ChEBI" id="CHEBI:58359"/>
    </ligand>
</feature>
<dbReference type="PIRSF" id="PIRSF001589">
    <property type="entry name" value="Asn_synthetase_glu-h"/>
    <property type="match status" value="1"/>
</dbReference>
<comment type="catalytic activity">
    <reaction evidence="7">
        <text>L-aspartate + L-glutamine + ATP + H2O = L-asparagine + L-glutamate + AMP + diphosphate + H(+)</text>
        <dbReference type="Rhea" id="RHEA:12228"/>
        <dbReference type="ChEBI" id="CHEBI:15377"/>
        <dbReference type="ChEBI" id="CHEBI:15378"/>
        <dbReference type="ChEBI" id="CHEBI:29985"/>
        <dbReference type="ChEBI" id="CHEBI:29991"/>
        <dbReference type="ChEBI" id="CHEBI:30616"/>
        <dbReference type="ChEBI" id="CHEBI:33019"/>
        <dbReference type="ChEBI" id="CHEBI:58048"/>
        <dbReference type="ChEBI" id="CHEBI:58359"/>
        <dbReference type="ChEBI" id="CHEBI:456215"/>
        <dbReference type="EC" id="6.3.5.4"/>
    </reaction>
</comment>
<evidence type="ECO:0000256" key="5">
    <source>
        <dbReference type="ARBA" id="ARBA00022840"/>
    </source>
</evidence>
<dbReference type="NCBIfam" id="TIGR01536">
    <property type="entry name" value="asn_synth_AEB"/>
    <property type="match status" value="1"/>
</dbReference>
<comment type="similarity">
    <text evidence="2">Belongs to the asparagine synthetase family.</text>
</comment>
<keyword evidence="13" id="KW-1185">Reference proteome</keyword>
<dbReference type="InterPro" id="IPR051786">
    <property type="entry name" value="ASN_synthetase/amidase"/>
</dbReference>
<feature type="site" description="Important for beta-aspartyl-AMP intermediate formation" evidence="10">
    <location>
        <position position="369"/>
    </location>
</feature>
<keyword evidence="8" id="KW-0061">Asparagine biosynthesis</keyword>
<dbReference type="Gene3D" id="3.60.20.10">
    <property type="entry name" value="Glutamine Phosphoribosylpyrophosphate, subunit 1, domain 1"/>
    <property type="match status" value="1"/>
</dbReference>
<dbReference type="InterPro" id="IPR014729">
    <property type="entry name" value="Rossmann-like_a/b/a_fold"/>
</dbReference>
<dbReference type="PROSITE" id="PS51278">
    <property type="entry name" value="GATASE_TYPE_2"/>
    <property type="match status" value="1"/>
</dbReference>
<dbReference type="EMBL" id="JAOANI010000014">
    <property type="protein sequence ID" value="MCT7358575.1"/>
    <property type="molecule type" value="Genomic_DNA"/>
</dbReference>
<dbReference type="PANTHER" id="PTHR43284:SF1">
    <property type="entry name" value="ASPARAGINE SYNTHETASE"/>
    <property type="match status" value="1"/>
</dbReference>
<evidence type="ECO:0000256" key="2">
    <source>
        <dbReference type="ARBA" id="ARBA00005752"/>
    </source>
</evidence>
<proteinExistence type="inferred from homology"/>
<dbReference type="Proteomes" id="UP001147830">
    <property type="component" value="Unassembled WGS sequence"/>
</dbReference>
<evidence type="ECO:0000256" key="10">
    <source>
        <dbReference type="PIRSR" id="PIRSR001589-3"/>
    </source>
</evidence>
<keyword evidence="4 9" id="KW-0547">Nucleotide-binding</keyword>
<comment type="caution">
    <text evidence="12">The sequence shown here is derived from an EMBL/GenBank/DDBJ whole genome shotgun (WGS) entry which is preliminary data.</text>
</comment>
<dbReference type="GO" id="GO:0006529">
    <property type="term" value="P:asparagine biosynthetic process"/>
    <property type="evidence" value="ECO:0007669"/>
    <property type="project" value="UniProtKB-KW"/>
</dbReference>
<dbReference type="SUPFAM" id="SSF56235">
    <property type="entry name" value="N-terminal nucleophile aminohydrolases (Ntn hydrolases)"/>
    <property type="match status" value="1"/>
</dbReference>
<evidence type="ECO:0000256" key="6">
    <source>
        <dbReference type="ARBA" id="ARBA00022962"/>
    </source>
</evidence>
<dbReference type="CDD" id="cd00712">
    <property type="entry name" value="AsnB"/>
    <property type="match status" value="1"/>
</dbReference>
<keyword evidence="12" id="KW-0436">Ligase</keyword>
<dbReference type="Pfam" id="PF00733">
    <property type="entry name" value="Asn_synthase"/>
    <property type="match status" value="1"/>
</dbReference>
<dbReference type="CDD" id="cd01991">
    <property type="entry name" value="Asn_synthase_B_C"/>
    <property type="match status" value="1"/>
</dbReference>
<evidence type="ECO:0000259" key="11">
    <source>
        <dbReference type="PROSITE" id="PS51278"/>
    </source>
</evidence>
<evidence type="ECO:0000313" key="12">
    <source>
        <dbReference type="EMBL" id="MCT7358575.1"/>
    </source>
</evidence>
<evidence type="ECO:0000256" key="3">
    <source>
        <dbReference type="ARBA" id="ARBA00012737"/>
    </source>
</evidence>
<dbReference type="GO" id="GO:0005829">
    <property type="term" value="C:cytosol"/>
    <property type="evidence" value="ECO:0007669"/>
    <property type="project" value="TreeGrafter"/>
</dbReference>
<dbReference type="InterPro" id="IPR017932">
    <property type="entry name" value="GATase_2_dom"/>
</dbReference>
<evidence type="ECO:0000256" key="8">
    <source>
        <dbReference type="PIRSR" id="PIRSR001589-1"/>
    </source>
</evidence>
<dbReference type="GO" id="GO:0005524">
    <property type="term" value="F:ATP binding"/>
    <property type="evidence" value="ECO:0007669"/>
    <property type="project" value="UniProtKB-KW"/>
</dbReference>
<keyword evidence="8" id="KW-0028">Amino-acid biosynthesis</keyword>